<proteinExistence type="inferred from homology"/>
<dbReference type="Proteomes" id="UP000193711">
    <property type="component" value="Unassembled WGS sequence"/>
</dbReference>
<dbReference type="InterPro" id="IPR001944">
    <property type="entry name" value="Glycoside_Hdrlase_35"/>
</dbReference>
<dbReference type="GO" id="GO:0004553">
    <property type="term" value="F:hydrolase activity, hydrolyzing O-glycosyl compounds"/>
    <property type="evidence" value="ECO:0007669"/>
    <property type="project" value="InterPro"/>
</dbReference>
<dbReference type="STRING" id="1891671.SAMN06295885_3628"/>
<comment type="similarity">
    <text evidence="1 2">Belongs to the glycosyl hydrolase 35 family.</text>
</comment>
<sequence>MFRDDQRAGTISIDSTSVRRGGEPWFPVMGEYHFSRDRPERWQHELQKIRAGGIDVVATYVIWILHEEARGERRFDGHLDLRRFVEEAHRAGLSVMLRIGPWAHGEARNGGFPDWLQELPVRHRTNDPAYLEVVEGWYRDIATQLSGLFRDAEHPEAPIVGIQVDNELYDQPEHLARLRELAEQVGMSAPLWVATGWGGAQVPLDRLAPVYAGYSDAFWEEADIEWPPFARMHFEYSTVRDDLSVGADVRGATSAVEPVAEDHRYPFLTCELGGGMTTAYHRRPLVDGEDIAALGLTKIGSGSAWQGFYLYHGTTQVTGADGGGLQESHDSGYPNDMPRKDYDFFAPIGAAGTLRPHYHLLRRQHLFLERWGGALTALPVTLPDAGSGVRWALRADERRGYVFVTNRQPAAQPLPRVDGVRFSVATGDTVTTLPSEPVSVPSGAFFVWPVRQRFGSIEAVSATAQPITELSDGTATVVFLASSPGIPVELEFETTETVRGATLVDTPAGPRWLPDRAPGRDCVVTVGDTRLVILDDATASLLWRVDVGGESVALLVDGGVVVDGEGIVLERWTGASEVAVLRSSALGSDSDDLFEHLRLAEHEPIRELPVAVVRADSSAAPVRRGGSMDRLSAPEDGDFDDAAVVEIRIAELDPDAATVLVLEWSGDVARLEIGGVLVADQFWSGRSWEIDLAPWREALASSPVRVRILPWREDSGVFVDARVRGRRRPGLAGVDSARLLTAVRHHLDLGSLAGWSA</sequence>
<accession>A0A1X7PJ60</accession>
<dbReference type="Pfam" id="PF01301">
    <property type="entry name" value="Glyco_hydro_35"/>
    <property type="match status" value="1"/>
</dbReference>
<dbReference type="Gene3D" id="3.20.20.80">
    <property type="entry name" value="Glycosidases"/>
    <property type="match status" value="1"/>
</dbReference>
<reference evidence="5" key="1">
    <citation type="submission" date="2017-04" db="EMBL/GenBank/DDBJ databases">
        <authorList>
            <person name="Varghese N."/>
            <person name="Submissions S."/>
        </authorList>
    </citation>
    <scope>NUCLEOTIDE SEQUENCE [LARGE SCALE GENOMIC DNA]</scope>
    <source>
        <strain evidence="5">VKM Ac-2121</strain>
    </source>
</reference>
<feature type="domain" description="Glycoside hydrolase 35 catalytic" evidence="3">
    <location>
        <begin position="21"/>
        <end position="365"/>
    </location>
</feature>
<protein>
    <submittedName>
        <fullName evidence="4">Glycosyl hydrolases family 35</fullName>
    </submittedName>
</protein>
<evidence type="ECO:0000313" key="5">
    <source>
        <dbReference type="Proteomes" id="UP000193711"/>
    </source>
</evidence>
<name>A0A1X7PJ60_9MICO</name>
<keyword evidence="4" id="KW-0378">Hydrolase</keyword>
<evidence type="ECO:0000256" key="2">
    <source>
        <dbReference type="RuleBase" id="RU003679"/>
    </source>
</evidence>
<dbReference type="EMBL" id="FXBM01000004">
    <property type="protein sequence ID" value="SMH50912.1"/>
    <property type="molecule type" value="Genomic_DNA"/>
</dbReference>
<dbReference type="InterPro" id="IPR017853">
    <property type="entry name" value="GH"/>
</dbReference>
<dbReference type="PANTHER" id="PTHR23421">
    <property type="entry name" value="BETA-GALACTOSIDASE RELATED"/>
    <property type="match status" value="1"/>
</dbReference>
<dbReference type="InterPro" id="IPR031330">
    <property type="entry name" value="Gly_Hdrlase_35_cat"/>
</dbReference>
<dbReference type="PRINTS" id="PR00742">
    <property type="entry name" value="GLHYDRLASE35"/>
</dbReference>
<dbReference type="RefSeq" id="WP_085478014.1">
    <property type="nucleotide sequence ID" value="NZ_FXBM01000004.1"/>
</dbReference>
<dbReference type="GO" id="GO:0005975">
    <property type="term" value="P:carbohydrate metabolic process"/>
    <property type="evidence" value="ECO:0007669"/>
    <property type="project" value="InterPro"/>
</dbReference>
<organism evidence="4 5">
    <name type="scientific">Rathayibacter oskolensis</name>
    <dbReference type="NCBI Taxonomy" id="1891671"/>
    <lineage>
        <taxon>Bacteria</taxon>
        <taxon>Bacillati</taxon>
        <taxon>Actinomycetota</taxon>
        <taxon>Actinomycetes</taxon>
        <taxon>Micrococcales</taxon>
        <taxon>Microbacteriaceae</taxon>
        <taxon>Rathayibacter</taxon>
    </lineage>
</organism>
<gene>
    <name evidence="4" type="ORF">SAMN06295885_3628</name>
</gene>
<evidence type="ECO:0000313" key="4">
    <source>
        <dbReference type="EMBL" id="SMH50912.1"/>
    </source>
</evidence>
<keyword evidence="5" id="KW-1185">Reference proteome</keyword>
<dbReference type="SUPFAM" id="SSF51445">
    <property type="entry name" value="(Trans)glycosidases"/>
    <property type="match status" value="1"/>
</dbReference>
<dbReference type="AlphaFoldDB" id="A0A1X7PJ60"/>
<evidence type="ECO:0000256" key="1">
    <source>
        <dbReference type="ARBA" id="ARBA00009809"/>
    </source>
</evidence>
<evidence type="ECO:0000259" key="3">
    <source>
        <dbReference type="Pfam" id="PF01301"/>
    </source>
</evidence>